<dbReference type="Gene3D" id="3.20.20.30">
    <property type="entry name" value="Luciferase-like domain"/>
    <property type="match status" value="1"/>
</dbReference>
<comment type="caution">
    <text evidence="4">The sequence shown here is derived from an EMBL/GenBank/DDBJ whole genome shotgun (WGS) entry which is preliminary data.</text>
</comment>
<dbReference type="InterPro" id="IPR036661">
    <property type="entry name" value="Luciferase-like_sf"/>
</dbReference>
<evidence type="ECO:0000313" key="5">
    <source>
        <dbReference type="Proteomes" id="UP001551011"/>
    </source>
</evidence>
<name>A0ABV3ANS7_9ACTN</name>
<dbReference type="InterPro" id="IPR050766">
    <property type="entry name" value="Bact_Lucif_Oxidored"/>
</dbReference>
<evidence type="ECO:0000259" key="3">
    <source>
        <dbReference type="Pfam" id="PF00296"/>
    </source>
</evidence>
<evidence type="ECO:0000313" key="4">
    <source>
        <dbReference type="EMBL" id="MEU5713614.1"/>
    </source>
</evidence>
<dbReference type="NCBIfam" id="TIGR03558">
    <property type="entry name" value="oxido_grp_1"/>
    <property type="match status" value="1"/>
</dbReference>
<dbReference type="InterPro" id="IPR011251">
    <property type="entry name" value="Luciferase-like_dom"/>
</dbReference>
<organism evidence="4 5">
    <name type="scientific">Streptomyces flaveolus</name>
    <dbReference type="NCBI Taxonomy" id="67297"/>
    <lineage>
        <taxon>Bacteria</taxon>
        <taxon>Bacillati</taxon>
        <taxon>Actinomycetota</taxon>
        <taxon>Actinomycetes</taxon>
        <taxon>Kitasatosporales</taxon>
        <taxon>Streptomycetaceae</taxon>
        <taxon>Streptomyces</taxon>
    </lineage>
</organism>
<sequence length="382" mass="40116">MEDTATPGGARTGTPPAASTTAVADTAVAAARPHGSAPAPLSVLDLSVVGEGDSAAEALAHTVALAQEAERRGYRRFWVAEHHSFPASASPAPAVLLAHLAGVTSGIRLGSGGVMLTNHAPLVVAEQFGVLNALHPGRIDLGLGRNPGGLPSVAQALRRGDEDPGPDAFREQLDEVLGFLKTEFPEDHPYTRDHVHVVPGAPGLPVWVLGSGTTGAMVAARLGLPFVAAYHINAAQVPKAVETYREEFRPSKTLHAPYLMVSANVVCAESEPEALSLARSGALMLALARQGRQTRLPSAQTAAEHPYTAEERRITDLLLSTVVHGTPEAVRAGLTDLQRRTGADELMLTSMIHDFPARRLSYSLVAEEFALSGDARVTPAPM</sequence>
<dbReference type="EC" id="1.-.-.-" evidence="4"/>
<feature type="region of interest" description="Disordered" evidence="2">
    <location>
        <begin position="1"/>
        <end position="21"/>
    </location>
</feature>
<keyword evidence="5" id="KW-1185">Reference proteome</keyword>
<dbReference type="RefSeq" id="WP_359261311.1">
    <property type="nucleotide sequence ID" value="NZ_JBFAEG010000055.1"/>
</dbReference>
<gene>
    <name evidence="4" type="ORF">AB0H04_43535</name>
</gene>
<evidence type="ECO:0000256" key="1">
    <source>
        <dbReference type="ARBA" id="ARBA00007789"/>
    </source>
</evidence>
<evidence type="ECO:0000256" key="2">
    <source>
        <dbReference type="SAM" id="MobiDB-lite"/>
    </source>
</evidence>
<dbReference type="GO" id="GO:0016491">
    <property type="term" value="F:oxidoreductase activity"/>
    <property type="evidence" value="ECO:0007669"/>
    <property type="project" value="UniProtKB-KW"/>
</dbReference>
<keyword evidence="4" id="KW-0560">Oxidoreductase</keyword>
<dbReference type="Proteomes" id="UP001551011">
    <property type="component" value="Unassembled WGS sequence"/>
</dbReference>
<comment type="similarity">
    <text evidence="1">To bacterial alkanal monooxygenase alpha and beta chains.</text>
</comment>
<dbReference type="SUPFAM" id="SSF51679">
    <property type="entry name" value="Bacterial luciferase-like"/>
    <property type="match status" value="1"/>
</dbReference>
<accession>A0ABV3ANS7</accession>
<dbReference type="Pfam" id="PF00296">
    <property type="entry name" value="Bac_luciferase"/>
    <property type="match status" value="1"/>
</dbReference>
<dbReference type="PANTHER" id="PTHR30137:SF6">
    <property type="entry name" value="LUCIFERASE-LIKE MONOOXYGENASE"/>
    <property type="match status" value="1"/>
</dbReference>
<dbReference type="InterPro" id="IPR019949">
    <property type="entry name" value="CmoO-like"/>
</dbReference>
<protein>
    <submittedName>
        <fullName evidence="4">LLM class flavin-dependent oxidoreductase</fullName>
        <ecNumber evidence="4">1.-.-.-</ecNumber>
    </submittedName>
</protein>
<reference evidence="4 5" key="1">
    <citation type="submission" date="2024-06" db="EMBL/GenBank/DDBJ databases">
        <title>The Natural Products Discovery Center: Release of the First 8490 Sequenced Strains for Exploring Actinobacteria Biosynthetic Diversity.</title>
        <authorList>
            <person name="Kalkreuter E."/>
            <person name="Kautsar S.A."/>
            <person name="Yang D."/>
            <person name="Bader C.D."/>
            <person name="Teijaro C.N."/>
            <person name="Fluegel L."/>
            <person name="Davis C.M."/>
            <person name="Simpson J.R."/>
            <person name="Lauterbach L."/>
            <person name="Steele A.D."/>
            <person name="Gui C."/>
            <person name="Meng S."/>
            <person name="Li G."/>
            <person name="Viehrig K."/>
            <person name="Ye F."/>
            <person name="Su P."/>
            <person name="Kiefer A.F."/>
            <person name="Nichols A."/>
            <person name="Cepeda A.J."/>
            <person name="Yan W."/>
            <person name="Fan B."/>
            <person name="Jiang Y."/>
            <person name="Adhikari A."/>
            <person name="Zheng C.-J."/>
            <person name="Schuster L."/>
            <person name="Cowan T.M."/>
            <person name="Smanski M.J."/>
            <person name="Chevrette M.G."/>
            <person name="De Carvalho L.P.S."/>
            <person name="Shen B."/>
        </authorList>
    </citation>
    <scope>NUCLEOTIDE SEQUENCE [LARGE SCALE GENOMIC DNA]</scope>
    <source>
        <strain evidence="4 5">NPDC020594</strain>
    </source>
</reference>
<dbReference type="PANTHER" id="PTHR30137">
    <property type="entry name" value="LUCIFERASE-LIKE MONOOXYGENASE"/>
    <property type="match status" value="1"/>
</dbReference>
<feature type="domain" description="Luciferase-like" evidence="3">
    <location>
        <begin position="42"/>
        <end position="343"/>
    </location>
</feature>
<dbReference type="EMBL" id="JBFAEG010000055">
    <property type="protein sequence ID" value="MEU5713614.1"/>
    <property type="molecule type" value="Genomic_DNA"/>
</dbReference>
<proteinExistence type="predicted"/>